<dbReference type="InterPro" id="IPR013189">
    <property type="entry name" value="Glyco_hydro_32_C"/>
</dbReference>
<gene>
    <name evidence="9" type="ORF">K431DRAFT_233515</name>
</gene>
<feature type="domain" description="Glycosyl hydrolase family 32 C-terminal" evidence="8">
    <location>
        <begin position="512"/>
        <end position="644"/>
    </location>
</feature>
<comment type="similarity">
    <text evidence="1 4">Belongs to the glycosyl hydrolase 32 family.</text>
</comment>
<dbReference type="Pfam" id="PF00251">
    <property type="entry name" value="Glyco_hydro_32N"/>
    <property type="match status" value="1"/>
</dbReference>
<dbReference type="EMBL" id="MU003848">
    <property type="protein sequence ID" value="KAF2717250.1"/>
    <property type="molecule type" value="Genomic_DNA"/>
</dbReference>
<evidence type="ECO:0000259" key="7">
    <source>
        <dbReference type="Pfam" id="PF00251"/>
    </source>
</evidence>
<feature type="signal peptide" evidence="6">
    <location>
        <begin position="1"/>
        <end position="19"/>
    </location>
</feature>
<dbReference type="PANTHER" id="PTHR42800:SF3">
    <property type="entry name" value="GLYCOSYL HYDROLASE FAMILY 32 N-TERMINAL DOMAIN-CONTAINING PROTEIN"/>
    <property type="match status" value="1"/>
</dbReference>
<proteinExistence type="inferred from homology"/>
<evidence type="ECO:0000256" key="4">
    <source>
        <dbReference type="RuleBase" id="RU362110"/>
    </source>
</evidence>
<dbReference type="PANTHER" id="PTHR42800">
    <property type="entry name" value="EXOINULINASE INUD (AFU_ORTHOLOGUE AFUA_5G00480)"/>
    <property type="match status" value="1"/>
</dbReference>
<dbReference type="AlphaFoldDB" id="A0A9P4Q0J1"/>
<keyword evidence="6" id="KW-0732">Signal</keyword>
<feature type="compositionally biased region" description="Gly residues" evidence="5">
    <location>
        <begin position="27"/>
        <end position="55"/>
    </location>
</feature>
<comment type="caution">
    <text evidence="9">The sequence shown here is derived from an EMBL/GenBank/DDBJ whole genome shotgun (WGS) entry which is preliminary data.</text>
</comment>
<evidence type="ECO:0000256" key="6">
    <source>
        <dbReference type="SAM" id="SignalP"/>
    </source>
</evidence>
<dbReference type="InterPro" id="IPR001362">
    <property type="entry name" value="Glyco_hydro_32"/>
</dbReference>
<sequence length="679" mass="73505">MKTIAAAGALLAALPLGEAQLAARYGPGRGHGGGPGWGGHGGPPHGHGPHGGKGGECANAGGNAGGAGPAQLTADGIAAMGNNSLFTRWRPTSHVLAPAGWMNDPCGAMYDPVRGKYHIFYQWHPNHINWGNISWGYATSEDLVHWEDHVGWRDAEAVALGPTGNGSYNGLGIFSGTGQPVNLQGEEDGTLTLFYTSVSYLPTNWQIEYHPYTETQSFAQSHDGGATWEFSPDHPVIDATTETAPMYWNITGFRDPFFLPIPELDAILEKSEPRYYAVLGSGIKGVGPRIPLWSAPADDLTDWTFEGALFEPADNSSLGPVHSTITYGFNFEVSGFFSLKDSKGDDHFYTNMGSEGNNLTWHPSGHWALWNEGVVKRRANGSADFEPVAGGSGDWGNGYALTSFWDSKNDRRLQWAWLPEDLNDNFAATQQGFQGSLSFPAELFVHETKNVVKTQELSDAKAARLYDTGDNTVTAMTLGKKVPDDIVAGLHACSKEIGYKSGTYKKSQVLNKAGSDNFHITATLTGNTGAAGIRLGVSPDGQEYTTIMYEPSNYTILVERAHSSTIVEFANFTVDGYFYPYEIKGEGQEPIVFDVFQDGSLIEIHVNGRFTASTRIYPSQEASKGYGLYVAPGTQATFSNVKAYVGLTNAWPSRPANSSSELVFDTPEETNNYIWWPGN</sequence>
<feature type="chain" id="PRO_5040167524" evidence="6">
    <location>
        <begin position="20"/>
        <end position="679"/>
    </location>
</feature>
<accession>A0A9P4Q0J1</accession>
<dbReference type="Gene3D" id="2.115.10.20">
    <property type="entry name" value="Glycosyl hydrolase domain, family 43"/>
    <property type="match status" value="1"/>
</dbReference>
<dbReference type="SMART" id="SM00640">
    <property type="entry name" value="Glyco_32"/>
    <property type="match status" value="1"/>
</dbReference>
<dbReference type="Pfam" id="PF08244">
    <property type="entry name" value="Glyco_hydro_32C"/>
    <property type="match status" value="1"/>
</dbReference>
<keyword evidence="3 4" id="KW-0326">Glycosidase</keyword>
<keyword evidence="2 4" id="KW-0378">Hydrolase</keyword>
<evidence type="ECO:0000256" key="5">
    <source>
        <dbReference type="SAM" id="MobiDB-lite"/>
    </source>
</evidence>
<dbReference type="SUPFAM" id="SSF75005">
    <property type="entry name" value="Arabinanase/levansucrase/invertase"/>
    <property type="match status" value="1"/>
</dbReference>
<evidence type="ECO:0000256" key="3">
    <source>
        <dbReference type="ARBA" id="ARBA00023295"/>
    </source>
</evidence>
<dbReference type="CDD" id="cd18621">
    <property type="entry name" value="GH32_XdINV-like"/>
    <property type="match status" value="1"/>
</dbReference>
<evidence type="ECO:0000256" key="2">
    <source>
        <dbReference type="ARBA" id="ARBA00022801"/>
    </source>
</evidence>
<evidence type="ECO:0000256" key="1">
    <source>
        <dbReference type="ARBA" id="ARBA00009902"/>
    </source>
</evidence>
<organism evidence="9 10">
    <name type="scientific">Polychaeton citri CBS 116435</name>
    <dbReference type="NCBI Taxonomy" id="1314669"/>
    <lineage>
        <taxon>Eukaryota</taxon>
        <taxon>Fungi</taxon>
        <taxon>Dikarya</taxon>
        <taxon>Ascomycota</taxon>
        <taxon>Pezizomycotina</taxon>
        <taxon>Dothideomycetes</taxon>
        <taxon>Dothideomycetidae</taxon>
        <taxon>Capnodiales</taxon>
        <taxon>Capnodiaceae</taxon>
        <taxon>Polychaeton</taxon>
    </lineage>
</organism>
<dbReference type="Gene3D" id="2.60.120.560">
    <property type="entry name" value="Exo-inulinase, domain 1"/>
    <property type="match status" value="1"/>
</dbReference>
<name>A0A9P4Q0J1_9PEZI</name>
<feature type="region of interest" description="Disordered" evidence="5">
    <location>
        <begin position="27"/>
        <end position="66"/>
    </location>
</feature>
<dbReference type="GO" id="GO:0005987">
    <property type="term" value="P:sucrose catabolic process"/>
    <property type="evidence" value="ECO:0007669"/>
    <property type="project" value="TreeGrafter"/>
</dbReference>
<feature type="domain" description="Glycosyl hydrolase family 32 N-terminal" evidence="7">
    <location>
        <begin position="94"/>
        <end position="451"/>
    </location>
</feature>
<dbReference type="InterPro" id="IPR023296">
    <property type="entry name" value="Glyco_hydro_beta-prop_sf"/>
</dbReference>
<evidence type="ECO:0000313" key="9">
    <source>
        <dbReference type="EMBL" id="KAF2717250.1"/>
    </source>
</evidence>
<protein>
    <submittedName>
        <fullName evidence="9">Glycoside hydrolase family 32 protein</fullName>
    </submittedName>
</protein>
<evidence type="ECO:0000313" key="10">
    <source>
        <dbReference type="Proteomes" id="UP000799441"/>
    </source>
</evidence>
<dbReference type="InterPro" id="IPR013320">
    <property type="entry name" value="ConA-like_dom_sf"/>
</dbReference>
<reference evidence="9" key="1">
    <citation type="journal article" date="2020" name="Stud. Mycol.">
        <title>101 Dothideomycetes genomes: a test case for predicting lifestyles and emergence of pathogens.</title>
        <authorList>
            <person name="Haridas S."/>
            <person name="Albert R."/>
            <person name="Binder M."/>
            <person name="Bloem J."/>
            <person name="Labutti K."/>
            <person name="Salamov A."/>
            <person name="Andreopoulos B."/>
            <person name="Baker S."/>
            <person name="Barry K."/>
            <person name="Bills G."/>
            <person name="Bluhm B."/>
            <person name="Cannon C."/>
            <person name="Castanera R."/>
            <person name="Culley D."/>
            <person name="Daum C."/>
            <person name="Ezra D."/>
            <person name="Gonzalez J."/>
            <person name="Henrissat B."/>
            <person name="Kuo A."/>
            <person name="Liang C."/>
            <person name="Lipzen A."/>
            <person name="Lutzoni F."/>
            <person name="Magnuson J."/>
            <person name="Mondo S."/>
            <person name="Nolan M."/>
            <person name="Ohm R."/>
            <person name="Pangilinan J."/>
            <person name="Park H.-J."/>
            <person name="Ramirez L."/>
            <person name="Alfaro M."/>
            <person name="Sun H."/>
            <person name="Tritt A."/>
            <person name="Yoshinaga Y."/>
            <person name="Zwiers L.-H."/>
            <person name="Turgeon B."/>
            <person name="Goodwin S."/>
            <person name="Spatafora J."/>
            <person name="Crous P."/>
            <person name="Grigoriev I."/>
        </authorList>
    </citation>
    <scope>NUCLEOTIDE SEQUENCE</scope>
    <source>
        <strain evidence="9">CBS 116435</strain>
    </source>
</reference>
<dbReference type="InterPro" id="IPR013148">
    <property type="entry name" value="Glyco_hydro_32_N"/>
</dbReference>
<dbReference type="Proteomes" id="UP000799441">
    <property type="component" value="Unassembled WGS sequence"/>
</dbReference>
<evidence type="ECO:0000259" key="8">
    <source>
        <dbReference type="Pfam" id="PF08244"/>
    </source>
</evidence>
<dbReference type="GO" id="GO:0004575">
    <property type="term" value="F:sucrose alpha-glucosidase activity"/>
    <property type="evidence" value="ECO:0007669"/>
    <property type="project" value="TreeGrafter"/>
</dbReference>
<dbReference type="GO" id="GO:0005737">
    <property type="term" value="C:cytoplasm"/>
    <property type="evidence" value="ECO:0007669"/>
    <property type="project" value="TreeGrafter"/>
</dbReference>
<dbReference type="SUPFAM" id="SSF49899">
    <property type="entry name" value="Concanavalin A-like lectins/glucanases"/>
    <property type="match status" value="1"/>
</dbReference>
<dbReference type="OrthoDB" id="202537at2759"/>
<keyword evidence="10" id="KW-1185">Reference proteome</keyword>